<dbReference type="InterPro" id="IPR029016">
    <property type="entry name" value="GAF-like_dom_sf"/>
</dbReference>
<dbReference type="GO" id="GO:0005524">
    <property type="term" value="F:ATP binding"/>
    <property type="evidence" value="ECO:0007669"/>
    <property type="project" value="UniProtKB-KW"/>
</dbReference>
<dbReference type="GO" id="GO:0006355">
    <property type="term" value="P:regulation of DNA-templated transcription"/>
    <property type="evidence" value="ECO:0007669"/>
    <property type="project" value="InterPro"/>
</dbReference>
<dbReference type="CDD" id="cd00009">
    <property type="entry name" value="AAA"/>
    <property type="match status" value="1"/>
</dbReference>
<dbReference type="Pfam" id="PF01590">
    <property type="entry name" value="GAF"/>
    <property type="match status" value="1"/>
</dbReference>
<dbReference type="EMBL" id="LUUI01000131">
    <property type="protein sequence ID" value="OAI12149.1"/>
    <property type="molecule type" value="Genomic_DNA"/>
</dbReference>
<dbReference type="SUPFAM" id="SSF52540">
    <property type="entry name" value="P-loop containing nucleoside triphosphate hydrolases"/>
    <property type="match status" value="1"/>
</dbReference>
<dbReference type="InterPro" id="IPR025943">
    <property type="entry name" value="Sigma_54_int_dom_ATP-bd_2"/>
</dbReference>
<evidence type="ECO:0000256" key="4">
    <source>
        <dbReference type="ARBA" id="ARBA00023125"/>
    </source>
</evidence>
<evidence type="ECO:0000259" key="6">
    <source>
        <dbReference type="PROSITE" id="PS50045"/>
    </source>
</evidence>
<dbReference type="FunFam" id="3.40.50.300:FF:000006">
    <property type="entry name" value="DNA-binding transcriptional regulator NtrC"/>
    <property type="match status" value="1"/>
</dbReference>
<dbReference type="InterPro" id="IPR003018">
    <property type="entry name" value="GAF"/>
</dbReference>
<keyword evidence="2" id="KW-0067">ATP-binding</keyword>
<proteinExistence type="predicted"/>
<dbReference type="PROSITE" id="PS00675">
    <property type="entry name" value="SIGMA54_INTERACT_1"/>
    <property type="match status" value="1"/>
</dbReference>
<reference evidence="7 8" key="1">
    <citation type="submission" date="2016-03" db="EMBL/GenBank/DDBJ databases">
        <authorList>
            <person name="Ploux O."/>
        </authorList>
    </citation>
    <scope>NUCLEOTIDE SEQUENCE [LARGE SCALE GENOMIC DNA]</scope>
    <source>
        <strain evidence="7 8">R-45370</strain>
    </source>
</reference>
<dbReference type="PROSITE" id="PS00688">
    <property type="entry name" value="SIGMA54_INTERACT_3"/>
    <property type="match status" value="1"/>
</dbReference>
<keyword evidence="5" id="KW-0804">Transcription</keyword>
<dbReference type="Gene3D" id="3.30.450.40">
    <property type="match status" value="1"/>
</dbReference>
<dbReference type="Pfam" id="PF02954">
    <property type="entry name" value="HTH_8"/>
    <property type="match status" value="1"/>
</dbReference>
<dbReference type="InterPro" id="IPR009057">
    <property type="entry name" value="Homeodomain-like_sf"/>
</dbReference>
<accession>A0A177N4L2</accession>
<dbReference type="GO" id="GO:0043565">
    <property type="term" value="F:sequence-specific DNA binding"/>
    <property type="evidence" value="ECO:0007669"/>
    <property type="project" value="InterPro"/>
</dbReference>
<dbReference type="Gene3D" id="1.10.8.60">
    <property type="match status" value="1"/>
</dbReference>
<gene>
    <name evidence="7" type="ORF">A1359_13980</name>
</gene>
<dbReference type="InterPro" id="IPR025944">
    <property type="entry name" value="Sigma_54_int_dom_CS"/>
</dbReference>
<evidence type="ECO:0000256" key="3">
    <source>
        <dbReference type="ARBA" id="ARBA00023015"/>
    </source>
</evidence>
<keyword evidence="1" id="KW-0547">Nucleotide-binding</keyword>
<feature type="domain" description="Sigma-54 factor interaction" evidence="6">
    <location>
        <begin position="259"/>
        <end position="492"/>
    </location>
</feature>
<dbReference type="InterPro" id="IPR058031">
    <property type="entry name" value="AAA_lid_NorR"/>
</dbReference>
<dbReference type="OrthoDB" id="9804019at2"/>
<dbReference type="InterPro" id="IPR027417">
    <property type="entry name" value="P-loop_NTPase"/>
</dbReference>
<evidence type="ECO:0000256" key="5">
    <source>
        <dbReference type="ARBA" id="ARBA00023163"/>
    </source>
</evidence>
<dbReference type="Proteomes" id="UP000078476">
    <property type="component" value="Unassembled WGS sequence"/>
</dbReference>
<evidence type="ECO:0000313" key="7">
    <source>
        <dbReference type="EMBL" id="OAI12149.1"/>
    </source>
</evidence>
<evidence type="ECO:0000256" key="2">
    <source>
        <dbReference type="ARBA" id="ARBA00022840"/>
    </source>
</evidence>
<dbReference type="SUPFAM" id="SSF46689">
    <property type="entry name" value="Homeodomain-like"/>
    <property type="match status" value="1"/>
</dbReference>
<dbReference type="AlphaFoldDB" id="A0A177N4L2"/>
<dbReference type="STRING" id="980561.A1359_13980"/>
<dbReference type="SMART" id="SM00382">
    <property type="entry name" value="AAA"/>
    <property type="match status" value="1"/>
</dbReference>
<sequence length="597" mass="66641">MDITLCLPNKVKVVQEAFFYKRTLEFEIDRPVQAWQWMNQSRSVPNHVDWVRPEVTEAWRRCLEDYQLPLGNFANWDKLHIDQNPPTYNNDQRAHDISQLLIHLSHQFHVFLQEAGVMLVLTDAEGVLLQVLGENAFTGSILPNLYEKNSHWGERVLGNNGIGSAVHLKQPMAFQGMEHFLSALHPFSTVGYPLLDDHGELLAVIGLISDRQESMNSLFALLHLLCVLLNTNLPLAQNPLAQARVLEKIPFKLAKKPPLADESAISGELAALVDKAVKLQTHKIPILITGESGVGKDHFVNLLKNAGPRRQQALIAINCASIPHDLIESELFGYESGSFTGARNGGKPGKFLLADKGILFLDEIGDMSLDLQTTLLRVLETSEFTPIGGSKPIQVDVQIVAATNVPLQESVEAGRFRRDLYYRLNGAQIHLPALRERDDKLAIIHHILQRELANLPNPQSISICPSVMAIIEQHPWPGNIRQLINVLRATLYTAGAEFITQQDLPLDFVEELNKTMLANPSGSQTYKLPNSVGSALQDGNMTLKDWELYGIHATLRECAGNISLAAKILGITRTTLYKKIDRFGLDKIDWREHSSIS</sequence>
<dbReference type="RefSeq" id="WP_066985413.1">
    <property type="nucleotide sequence ID" value="NZ_LUUI01000131.1"/>
</dbReference>
<dbReference type="InterPro" id="IPR002197">
    <property type="entry name" value="HTH_Fis"/>
</dbReference>
<dbReference type="PANTHER" id="PTHR32071">
    <property type="entry name" value="TRANSCRIPTIONAL REGULATORY PROTEIN"/>
    <property type="match status" value="1"/>
</dbReference>
<dbReference type="PRINTS" id="PR01590">
    <property type="entry name" value="HTHFIS"/>
</dbReference>
<dbReference type="Pfam" id="PF25601">
    <property type="entry name" value="AAA_lid_14"/>
    <property type="match status" value="1"/>
</dbReference>
<dbReference type="InterPro" id="IPR002078">
    <property type="entry name" value="Sigma_54_int"/>
</dbReference>
<dbReference type="InterPro" id="IPR003593">
    <property type="entry name" value="AAA+_ATPase"/>
</dbReference>
<evidence type="ECO:0000313" key="8">
    <source>
        <dbReference type="Proteomes" id="UP000078476"/>
    </source>
</evidence>
<dbReference type="PROSITE" id="PS00676">
    <property type="entry name" value="SIGMA54_INTERACT_2"/>
    <property type="match status" value="1"/>
</dbReference>
<keyword evidence="4" id="KW-0238">DNA-binding</keyword>
<dbReference type="InterPro" id="IPR025662">
    <property type="entry name" value="Sigma_54_int_dom_ATP-bd_1"/>
</dbReference>
<keyword evidence="3" id="KW-0805">Transcription regulation</keyword>
<comment type="caution">
    <text evidence="7">The sequence shown here is derived from an EMBL/GenBank/DDBJ whole genome shotgun (WGS) entry which is preliminary data.</text>
</comment>
<protein>
    <submittedName>
        <fullName evidence="7">Sigma-54-dependent Fis family transcriptional regulator</fullName>
    </submittedName>
</protein>
<organism evidence="7 8">
    <name type="scientific">Methylomonas lenta</name>
    <dbReference type="NCBI Taxonomy" id="980561"/>
    <lineage>
        <taxon>Bacteria</taxon>
        <taxon>Pseudomonadati</taxon>
        <taxon>Pseudomonadota</taxon>
        <taxon>Gammaproteobacteria</taxon>
        <taxon>Methylococcales</taxon>
        <taxon>Methylococcaceae</taxon>
        <taxon>Methylomonas</taxon>
    </lineage>
</organism>
<dbReference type="Gene3D" id="3.40.50.300">
    <property type="entry name" value="P-loop containing nucleotide triphosphate hydrolases"/>
    <property type="match status" value="1"/>
</dbReference>
<dbReference type="Pfam" id="PF00158">
    <property type="entry name" value="Sigma54_activat"/>
    <property type="match status" value="1"/>
</dbReference>
<keyword evidence="8" id="KW-1185">Reference proteome</keyword>
<evidence type="ECO:0000256" key="1">
    <source>
        <dbReference type="ARBA" id="ARBA00022741"/>
    </source>
</evidence>
<dbReference type="Gene3D" id="1.10.10.60">
    <property type="entry name" value="Homeodomain-like"/>
    <property type="match status" value="1"/>
</dbReference>
<dbReference type="PROSITE" id="PS50045">
    <property type="entry name" value="SIGMA54_INTERACT_4"/>
    <property type="match status" value="1"/>
</dbReference>
<name>A0A177N4L2_9GAMM</name>